<evidence type="ECO:0000313" key="2">
    <source>
        <dbReference type="EnsemblMetazoa" id="AMIN004636-PA"/>
    </source>
</evidence>
<organism evidence="2 3">
    <name type="scientific">Anopheles minimus</name>
    <dbReference type="NCBI Taxonomy" id="112268"/>
    <lineage>
        <taxon>Eukaryota</taxon>
        <taxon>Metazoa</taxon>
        <taxon>Ecdysozoa</taxon>
        <taxon>Arthropoda</taxon>
        <taxon>Hexapoda</taxon>
        <taxon>Insecta</taxon>
        <taxon>Pterygota</taxon>
        <taxon>Neoptera</taxon>
        <taxon>Endopterygota</taxon>
        <taxon>Diptera</taxon>
        <taxon>Nematocera</taxon>
        <taxon>Culicoidea</taxon>
        <taxon>Culicidae</taxon>
        <taxon>Anophelinae</taxon>
        <taxon>Anopheles</taxon>
    </lineage>
</organism>
<sequence>MGEAQLNQHTSCHDGCGVKREKKKNTRASSLKASSSEETPKTHKTFSERQVSSAVVVPCSSSLLKDPNSLKRSAAWLPLSSEQQGYLAITHNRVCQNPLIEIDGARERMDKRCVVQSALCASCASELRTSADKKTTMVVRITGDS</sequence>
<dbReference type="AlphaFoldDB" id="A0A182W2S6"/>
<keyword evidence="3" id="KW-1185">Reference proteome</keyword>
<dbReference type="VEuPathDB" id="VectorBase:AMIN004636"/>
<feature type="compositionally biased region" description="Polar residues" evidence="1">
    <location>
        <begin position="1"/>
        <end position="10"/>
    </location>
</feature>
<feature type="compositionally biased region" description="Polar residues" evidence="1">
    <location>
        <begin position="27"/>
        <end position="37"/>
    </location>
</feature>
<feature type="region of interest" description="Disordered" evidence="1">
    <location>
        <begin position="1"/>
        <end position="49"/>
    </location>
</feature>
<accession>A0A182W2S6</accession>
<reference evidence="3" key="1">
    <citation type="submission" date="2013-03" db="EMBL/GenBank/DDBJ databases">
        <title>The Genome Sequence of Anopheles minimus MINIMUS1.</title>
        <authorList>
            <consortium name="The Broad Institute Genomics Platform"/>
            <person name="Neafsey D.E."/>
            <person name="Walton C."/>
            <person name="Walker B."/>
            <person name="Young S.K."/>
            <person name="Zeng Q."/>
            <person name="Gargeya S."/>
            <person name="Fitzgerald M."/>
            <person name="Haas B."/>
            <person name="Abouelleil A."/>
            <person name="Allen A.W."/>
            <person name="Alvarado L."/>
            <person name="Arachchi H.M."/>
            <person name="Berlin A.M."/>
            <person name="Chapman S.B."/>
            <person name="Gainer-Dewar J."/>
            <person name="Goldberg J."/>
            <person name="Griggs A."/>
            <person name="Gujja S."/>
            <person name="Hansen M."/>
            <person name="Howarth C."/>
            <person name="Imamovic A."/>
            <person name="Ireland A."/>
            <person name="Larimer J."/>
            <person name="McCowan C."/>
            <person name="Murphy C."/>
            <person name="Pearson M."/>
            <person name="Poon T.W."/>
            <person name="Priest M."/>
            <person name="Roberts A."/>
            <person name="Saif S."/>
            <person name="Shea T."/>
            <person name="Sisk P."/>
            <person name="Sykes S."/>
            <person name="Wortman J."/>
            <person name="Nusbaum C."/>
            <person name="Birren B."/>
        </authorList>
    </citation>
    <scope>NUCLEOTIDE SEQUENCE [LARGE SCALE GENOMIC DNA]</scope>
    <source>
        <strain evidence="3">MINIMUS1</strain>
    </source>
</reference>
<evidence type="ECO:0000313" key="3">
    <source>
        <dbReference type="Proteomes" id="UP000075920"/>
    </source>
</evidence>
<proteinExistence type="predicted"/>
<dbReference type="Proteomes" id="UP000075920">
    <property type="component" value="Unassembled WGS sequence"/>
</dbReference>
<evidence type="ECO:0000256" key="1">
    <source>
        <dbReference type="SAM" id="MobiDB-lite"/>
    </source>
</evidence>
<reference evidence="2" key="2">
    <citation type="submission" date="2020-05" db="UniProtKB">
        <authorList>
            <consortium name="EnsemblMetazoa"/>
        </authorList>
    </citation>
    <scope>IDENTIFICATION</scope>
    <source>
        <strain evidence="2">MINIMUS1</strain>
    </source>
</reference>
<name>A0A182W2S6_9DIPT</name>
<feature type="compositionally biased region" description="Basic and acidic residues" evidence="1">
    <location>
        <begin position="38"/>
        <end position="47"/>
    </location>
</feature>
<dbReference type="EnsemblMetazoa" id="AMIN004636-RA">
    <property type="protein sequence ID" value="AMIN004636-PA"/>
    <property type="gene ID" value="AMIN004636"/>
</dbReference>
<protein>
    <submittedName>
        <fullName evidence="2">Uncharacterized protein</fullName>
    </submittedName>
</protein>